<feature type="region of interest" description="Disordered" evidence="2">
    <location>
        <begin position="1"/>
        <end position="76"/>
    </location>
</feature>
<organism evidence="3 4">
    <name type="scientific">Clytia hemisphaerica</name>
    <dbReference type="NCBI Taxonomy" id="252671"/>
    <lineage>
        <taxon>Eukaryota</taxon>
        <taxon>Metazoa</taxon>
        <taxon>Cnidaria</taxon>
        <taxon>Hydrozoa</taxon>
        <taxon>Hydroidolina</taxon>
        <taxon>Leptothecata</taxon>
        <taxon>Obeliida</taxon>
        <taxon>Clytiidae</taxon>
        <taxon>Clytia</taxon>
    </lineage>
</organism>
<feature type="region of interest" description="Disordered" evidence="2">
    <location>
        <begin position="365"/>
        <end position="410"/>
    </location>
</feature>
<feature type="compositionally biased region" description="Basic and acidic residues" evidence="2">
    <location>
        <begin position="783"/>
        <end position="793"/>
    </location>
</feature>
<sequence>AAAVAKKVVVESQPMENITKIDDNKPIKSSNGEQGGARPRPRPKLTITKAEIHEFAPKSSGPNSKNKRSRNLTYGPSYSDLKQKLALQCQENKTLLELYQRVTAKNRDLEEESQLLLAANNQSIDRLNTITDERPDADKIDDLQVKILAQEMIMGEMEARHLLDSDEIEKMKKEISICRKTIEILKAEQPNEEQEVVSPKETFFMEDLKAMRQSVKEKDGIIGAKDLRITELEAQLAEVKRQAQLQVHEGGRKALGLAVVIANATKMHEDALSRKDSCIKKLNEDNQQLGSFKADLERTNEILAKEKHQLQAEKSNLQCQLSKMEEQLSEKDEIIEFLTAEAQRYKNKTMGRRFKNLFGCRSSRAAQNEERISSVPRKPESSKASTPGGVKPNDGSNESQKSATSSNSDKLKAIKTEAVSSNTDAKRKAVKEAFAIVSGKTCTIKPKNLSGDENTTPESVVIDKNKVDTGGVDTTPESLKTDANITFTAGVVDTTIEGVANDANTAPKDVAGVVDATPGVENDVNVTPKNLAGVEDVVPGVANDASISPKDLAGVAETAPQDLEVSTATAKSLVKVAASEAITKTVSSAKSSTKYAAVAAAKATEAEGVSSEAVLGKKVSHEITTKVSVDKPVGSNAGPTSEIGVTEVAVIEAVANITAAEKLLTEKTKGVVLSEDAIRTDVEQESFAITTKDTADAIAFSKVSTGAQDTQELNAPDTNTVSDKEGPTVPKRAKEAVAVKLEATFSQAPTVVKAAGNEFIDQSVSEPSPQDHDRSLDTSAKYDSSKVVDGDDQ</sequence>
<protein>
    <submittedName>
        <fullName evidence="3">Uncharacterized protein</fullName>
    </submittedName>
</protein>
<feature type="compositionally biased region" description="Polar residues" evidence="2">
    <location>
        <begin position="708"/>
        <end position="721"/>
    </location>
</feature>
<feature type="coiled-coil region" evidence="1">
    <location>
        <begin position="222"/>
        <end position="249"/>
    </location>
</feature>
<accession>A0A7M6DNW6</accession>
<dbReference type="Proteomes" id="UP000594262">
    <property type="component" value="Unplaced"/>
</dbReference>
<keyword evidence="1" id="KW-0175">Coiled coil</keyword>
<feature type="compositionally biased region" description="Basic and acidic residues" evidence="2">
    <location>
        <begin position="367"/>
        <end position="381"/>
    </location>
</feature>
<feature type="coiled-coil region" evidence="1">
    <location>
        <begin position="92"/>
        <end position="119"/>
    </location>
</feature>
<dbReference type="AlphaFoldDB" id="A0A7M6DNW6"/>
<feature type="compositionally biased region" description="Polar residues" evidence="2">
    <location>
        <begin position="394"/>
        <end position="408"/>
    </location>
</feature>
<evidence type="ECO:0000313" key="4">
    <source>
        <dbReference type="Proteomes" id="UP000594262"/>
    </source>
</evidence>
<name>A0A7M6DNW6_9CNID</name>
<feature type="region of interest" description="Disordered" evidence="2">
    <location>
        <begin position="759"/>
        <end position="793"/>
    </location>
</feature>
<evidence type="ECO:0000256" key="2">
    <source>
        <dbReference type="SAM" id="MobiDB-lite"/>
    </source>
</evidence>
<evidence type="ECO:0000256" key="1">
    <source>
        <dbReference type="SAM" id="Coils"/>
    </source>
</evidence>
<proteinExistence type="predicted"/>
<reference evidence="3" key="1">
    <citation type="submission" date="2021-01" db="UniProtKB">
        <authorList>
            <consortium name="EnsemblMetazoa"/>
        </authorList>
    </citation>
    <scope>IDENTIFICATION</scope>
</reference>
<feature type="coiled-coil region" evidence="1">
    <location>
        <begin position="293"/>
        <end position="348"/>
    </location>
</feature>
<dbReference type="EnsemblMetazoa" id="CLYHEMT018988.1">
    <property type="protein sequence ID" value="CLYHEMP018988.1"/>
    <property type="gene ID" value="CLYHEMG018988"/>
</dbReference>
<keyword evidence="4" id="KW-1185">Reference proteome</keyword>
<feature type="region of interest" description="Disordered" evidence="2">
    <location>
        <begin position="708"/>
        <end position="730"/>
    </location>
</feature>
<evidence type="ECO:0000313" key="3">
    <source>
        <dbReference type="EnsemblMetazoa" id="CLYHEMP018988.1"/>
    </source>
</evidence>